<evidence type="ECO:0000313" key="1">
    <source>
        <dbReference type="EMBL" id="EYU37778.1"/>
    </source>
</evidence>
<name>A0A022RDG2_ERYGU</name>
<accession>A0A022RDG2</accession>
<organism evidence="1 2">
    <name type="scientific">Erythranthe guttata</name>
    <name type="common">Yellow monkey flower</name>
    <name type="synonym">Mimulus guttatus</name>
    <dbReference type="NCBI Taxonomy" id="4155"/>
    <lineage>
        <taxon>Eukaryota</taxon>
        <taxon>Viridiplantae</taxon>
        <taxon>Streptophyta</taxon>
        <taxon>Embryophyta</taxon>
        <taxon>Tracheophyta</taxon>
        <taxon>Spermatophyta</taxon>
        <taxon>Magnoliopsida</taxon>
        <taxon>eudicotyledons</taxon>
        <taxon>Gunneridae</taxon>
        <taxon>Pentapetalae</taxon>
        <taxon>asterids</taxon>
        <taxon>lamiids</taxon>
        <taxon>Lamiales</taxon>
        <taxon>Phrymaceae</taxon>
        <taxon>Erythranthe</taxon>
    </lineage>
</organism>
<reference evidence="1 2" key="1">
    <citation type="journal article" date="2013" name="Proc. Natl. Acad. Sci. U.S.A.">
        <title>Fine-scale variation in meiotic recombination in Mimulus inferred from population shotgun sequencing.</title>
        <authorList>
            <person name="Hellsten U."/>
            <person name="Wright K.M."/>
            <person name="Jenkins J."/>
            <person name="Shu S."/>
            <person name="Yuan Y."/>
            <person name="Wessler S.R."/>
            <person name="Schmutz J."/>
            <person name="Willis J.H."/>
            <person name="Rokhsar D.S."/>
        </authorList>
    </citation>
    <scope>NUCLEOTIDE SEQUENCE [LARGE SCALE GENOMIC DNA]</scope>
    <source>
        <strain evidence="2">cv. DUN x IM62</strain>
    </source>
</reference>
<dbReference type="Proteomes" id="UP000030748">
    <property type="component" value="Unassembled WGS sequence"/>
</dbReference>
<dbReference type="EMBL" id="KI630513">
    <property type="protein sequence ID" value="EYU37779.1"/>
    <property type="molecule type" value="Genomic_DNA"/>
</dbReference>
<sequence>AMEFGLIDGVLETEY</sequence>
<evidence type="ECO:0000313" key="2">
    <source>
        <dbReference type="Proteomes" id="UP000030748"/>
    </source>
</evidence>
<feature type="non-terminal residue" evidence="1">
    <location>
        <position position="1"/>
    </location>
</feature>
<protein>
    <submittedName>
        <fullName evidence="1">Uncharacterized protein</fullName>
    </submittedName>
</protein>
<gene>
    <name evidence="1" type="ORF">MIMGU_mgv1a0118132mg</name>
</gene>
<proteinExistence type="predicted"/>
<keyword evidence="2" id="KW-1185">Reference proteome</keyword>
<dbReference type="EMBL" id="KI630513">
    <property type="protein sequence ID" value="EYU37778.1"/>
    <property type="molecule type" value="Genomic_DNA"/>
</dbReference>